<keyword evidence="2" id="KW-0560">Oxidoreductase</keyword>
<proteinExistence type="inferred from homology"/>
<dbReference type="InterPro" id="IPR044861">
    <property type="entry name" value="IPNS-like_FE2OG_OXY"/>
</dbReference>
<reference evidence="4 5" key="1">
    <citation type="submission" date="2024-07" db="EMBL/GenBank/DDBJ databases">
        <title>Draft sequence of the Neodothiora populina.</title>
        <authorList>
            <person name="Drown D.D."/>
            <person name="Schuette U.S."/>
            <person name="Buechlein A.B."/>
            <person name="Rusch D.R."/>
            <person name="Winton L.W."/>
            <person name="Adams G.A."/>
        </authorList>
    </citation>
    <scope>NUCLEOTIDE SEQUENCE [LARGE SCALE GENOMIC DNA]</scope>
    <source>
        <strain evidence="4 5">CPC 39397</strain>
    </source>
</reference>
<keyword evidence="2" id="KW-0408">Iron</keyword>
<accession>A0ABR3PB27</accession>
<dbReference type="EMBL" id="JBFMKM010000012">
    <property type="protein sequence ID" value="KAL1302916.1"/>
    <property type="molecule type" value="Genomic_DNA"/>
</dbReference>
<protein>
    <recommendedName>
        <fullName evidence="3">Fe2OG dioxygenase domain-containing protein</fullName>
    </recommendedName>
</protein>
<feature type="domain" description="Fe2OG dioxygenase" evidence="3">
    <location>
        <begin position="176"/>
        <end position="320"/>
    </location>
</feature>
<dbReference type="InterPro" id="IPR027443">
    <property type="entry name" value="IPNS-like_sf"/>
</dbReference>
<dbReference type="RefSeq" id="XP_069199192.1">
    <property type="nucleotide sequence ID" value="XM_069342687.1"/>
</dbReference>
<dbReference type="Pfam" id="PF03171">
    <property type="entry name" value="2OG-FeII_Oxy"/>
    <property type="match status" value="1"/>
</dbReference>
<comment type="caution">
    <text evidence="4">The sequence shown here is derived from an EMBL/GenBank/DDBJ whole genome shotgun (WGS) entry which is preliminary data.</text>
</comment>
<keyword evidence="5" id="KW-1185">Reference proteome</keyword>
<dbReference type="PROSITE" id="PS51471">
    <property type="entry name" value="FE2OG_OXY"/>
    <property type="match status" value="1"/>
</dbReference>
<organism evidence="4 5">
    <name type="scientific">Neodothiora populina</name>
    <dbReference type="NCBI Taxonomy" id="2781224"/>
    <lineage>
        <taxon>Eukaryota</taxon>
        <taxon>Fungi</taxon>
        <taxon>Dikarya</taxon>
        <taxon>Ascomycota</taxon>
        <taxon>Pezizomycotina</taxon>
        <taxon>Dothideomycetes</taxon>
        <taxon>Dothideomycetidae</taxon>
        <taxon>Dothideales</taxon>
        <taxon>Dothioraceae</taxon>
        <taxon>Neodothiora</taxon>
    </lineage>
</organism>
<dbReference type="Gene3D" id="2.60.120.330">
    <property type="entry name" value="B-lactam Antibiotic, Isopenicillin N Synthase, Chain"/>
    <property type="match status" value="1"/>
</dbReference>
<evidence type="ECO:0000259" key="3">
    <source>
        <dbReference type="PROSITE" id="PS51471"/>
    </source>
</evidence>
<dbReference type="SUPFAM" id="SSF51197">
    <property type="entry name" value="Clavaminate synthase-like"/>
    <property type="match status" value="1"/>
</dbReference>
<dbReference type="GeneID" id="95976941"/>
<dbReference type="InterPro" id="IPR026992">
    <property type="entry name" value="DIOX_N"/>
</dbReference>
<dbReference type="InterPro" id="IPR005123">
    <property type="entry name" value="Oxoglu/Fe-dep_dioxygenase_dom"/>
</dbReference>
<evidence type="ECO:0000256" key="1">
    <source>
        <dbReference type="ARBA" id="ARBA00008056"/>
    </source>
</evidence>
<keyword evidence="2" id="KW-0479">Metal-binding</keyword>
<dbReference type="Proteomes" id="UP001562354">
    <property type="component" value="Unassembled WGS sequence"/>
</dbReference>
<name>A0ABR3PB27_9PEZI</name>
<dbReference type="PANTHER" id="PTHR47990">
    <property type="entry name" value="2-OXOGLUTARATE (2OG) AND FE(II)-DEPENDENT OXYGENASE SUPERFAMILY PROTEIN-RELATED"/>
    <property type="match status" value="1"/>
</dbReference>
<evidence type="ECO:0000313" key="5">
    <source>
        <dbReference type="Proteomes" id="UP001562354"/>
    </source>
</evidence>
<gene>
    <name evidence="4" type="ORF">AAFC00_003239</name>
</gene>
<evidence type="ECO:0000256" key="2">
    <source>
        <dbReference type="RuleBase" id="RU003682"/>
    </source>
</evidence>
<comment type="similarity">
    <text evidence="1 2">Belongs to the iron/ascorbate-dependent oxidoreductase family.</text>
</comment>
<dbReference type="InterPro" id="IPR050231">
    <property type="entry name" value="Iron_ascorbate_oxido_reductase"/>
</dbReference>
<dbReference type="Pfam" id="PF14226">
    <property type="entry name" value="DIOX_N"/>
    <property type="match status" value="1"/>
</dbReference>
<sequence length="369" mass="40469">MPSATAPSGTMASIPVIDISASNPNAATDMLCAAIDFGFVYVENNEAAGVPAQDVAGMFELSKQFFQSPTEMKETCSINSNKAGKNKGWLSMHTETLDPSRQKRGDFKEAFNLGEPVSSTFPQPLAPPLDSNIPTLLTFTTQCHNLCKRILQLFAQGLSLGDKNWFSDRHDQSKGPSGSILRLLYYPDVGTMEGGQESERSSDDIRAGAHSDYGSVTLLFQLPGQPGLQILTPEGEWVGVPVDPSSLSEAEKETSRKPLPILVNIGDLLAYWTNGLLRSTVHRVVFPHPQQQQQQQQQQSESDKMEKTGDRYSIAYFCHPLDDARLIPVPSKMVDEYKGGVKGMTKNEGTLTARDHLNERLAATYGMKK</sequence>
<evidence type="ECO:0000313" key="4">
    <source>
        <dbReference type="EMBL" id="KAL1302916.1"/>
    </source>
</evidence>